<dbReference type="InterPro" id="IPR051532">
    <property type="entry name" value="Ester_Hydrolysis_Enzymes"/>
</dbReference>
<dbReference type="GO" id="GO:0004622">
    <property type="term" value="F:phosphatidylcholine lysophospholipase activity"/>
    <property type="evidence" value="ECO:0007669"/>
    <property type="project" value="TreeGrafter"/>
</dbReference>
<dbReference type="OrthoDB" id="343579at2"/>
<feature type="domain" description="SGNH hydrolase-type esterase" evidence="1">
    <location>
        <begin position="22"/>
        <end position="163"/>
    </location>
</feature>
<dbReference type="PANTHER" id="PTHR30383:SF5">
    <property type="entry name" value="SGNH HYDROLASE-TYPE ESTERASE DOMAIN-CONTAINING PROTEIN"/>
    <property type="match status" value="1"/>
</dbReference>
<gene>
    <name evidence="2" type="ORF">EHR08_05390</name>
</gene>
<dbReference type="Gene3D" id="3.40.50.1110">
    <property type="entry name" value="SGNH hydrolase"/>
    <property type="match status" value="1"/>
</dbReference>
<dbReference type="CDD" id="cd00229">
    <property type="entry name" value="SGNH_hydrolase"/>
    <property type="match status" value="1"/>
</dbReference>
<proteinExistence type="predicted"/>
<evidence type="ECO:0000313" key="2">
    <source>
        <dbReference type="EMBL" id="TGN15720.1"/>
    </source>
</evidence>
<reference evidence="2" key="1">
    <citation type="journal article" date="2019" name="PLoS Negl. Trop. Dis.">
        <title>Revisiting the worldwide diversity of Leptospira species in the environment.</title>
        <authorList>
            <person name="Vincent A.T."/>
            <person name="Schiettekatte O."/>
            <person name="Bourhy P."/>
            <person name="Veyrier F.J."/>
            <person name="Picardeau M."/>
        </authorList>
    </citation>
    <scope>NUCLEOTIDE SEQUENCE [LARGE SCALE GENOMIC DNA]</scope>
    <source>
        <strain evidence="2">201601109</strain>
    </source>
</reference>
<organism evidence="2 3">
    <name type="scientific">Leptospira bandrabouensis</name>
    <dbReference type="NCBI Taxonomy" id="2484903"/>
    <lineage>
        <taxon>Bacteria</taxon>
        <taxon>Pseudomonadati</taxon>
        <taxon>Spirochaetota</taxon>
        <taxon>Spirochaetia</taxon>
        <taxon>Leptospirales</taxon>
        <taxon>Leptospiraceae</taxon>
        <taxon>Leptospira</taxon>
    </lineage>
</organism>
<dbReference type="InterPro" id="IPR013830">
    <property type="entry name" value="SGNH_hydro"/>
</dbReference>
<protein>
    <submittedName>
        <fullName evidence="2">SGNH/GDSL hydrolase family protein</fullName>
    </submittedName>
</protein>
<dbReference type="InterPro" id="IPR036514">
    <property type="entry name" value="SGNH_hydro_sf"/>
</dbReference>
<dbReference type="SUPFAM" id="SSF52266">
    <property type="entry name" value="SGNH hydrolase"/>
    <property type="match status" value="1"/>
</dbReference>
<comment type="caution">
    <text evidence="2">The sequence shown here is derived from an EMBL/GenBank/DDBJ whole genome shotgun (WGS) entry which is preliminary data.</text>
</comment>
<dbReference type="EMBL" id="RQHU01000005">
    <property type="protein sequence ID" value="TGN15720.1"/>
    <property type="molecule type" value="Genomic_DNA"/>
</dbReference>
<accession>A0A6H3NYK9</accession>
<dbReference type="AlphaFoldDB" id="A0A6H3NYK9"/>
<dbReference type="RefSeq" id="WP_135745372.1">
    <property type="nucleotide sequence ID" value="NZ_JAIZBL010000001.1"/>
</dbReference>
<evidence type="ECO:0000313" key="3">
    <source>
        <dbReference type="Proteomes" id="UP000297649"/>
    </source>
</evidence>
<keyword evidence="2" id="KW-0378">Hydrolase</keyword>
<keyword evidence="3" id="KW-1185">Reference proteome</keyword>
<dbReference type="Proteomes" id="UP000297649">
    <property type="component" value="Unassembled WGS sequence"/>
</dbReference>
<name>A0A6H3NYK9_9LEPT</name>
<evidence type="ECO:0000259" key="1">
    <source>
        <dbReference type="Pfam" id="PF13472"/>
    </source>
</evidence>
<dbReference type="Pfam" id="PF13472">
    <property type="entry name" value="Lipase_GDSL_2"/>
    <property type="match status" value="1"/>
</dbReference>
<sequence length="175" mass="19989">MERRITIVGDSLGQWSDGFGLKTKLPQGYKVTDISVAGYTIEDWLQNKSRLNEIPTDLWIIELGTNDAMVYGTSGFESRNIELIQFLESSQISKVLLTTIPLTKMTSIRETIRTNNETIRRMKENRSNLDYVEMESIFESYTGEVPLYPVSDPIHPNQIGYELMGEAYKKKILGI</sequence>
<dbReference type="PANTHER" id="PTHR30383">
    <property type="entry name" value="THIOESTERASE 1/PROTEASE 1/LYSOPHOSPHOLIPASE L1"/>
    <property type="match status" value="1"/>
</dbReference>